<organism evidence="2 3">
    <name type="scientific">Sphingomonas leidyi</name>
    <dbReference type="NCBI Taxonomy" id="68569"/>
    <lineage>
        <taxon>Bacteria</taxon>
        <taxon>Pseudomonadati</taxon>
        <taxon>Pseudomonadota</taxon>
        <taxon>Alphaproteobacteria</taxon>
        <taxon>Sphingomonadales</taxon>
        <taxon>Sphingomonadaceae</taxon>
        <taxon>Sphingomonas</taxon>
    </lineage>
</organism>
<dbReference type="RefSeq" id="WP_167297706.1">
    <property type="nucleotide sequence ID" value="NZ_JAASQV010000001.1"/>
</dbReference>
<dbReference type="Pfam" id="PF13602">
    <property type="entry name" value="ADH_zinc_N_2"/>
    <property type="match status" value="1"/>
</dbReference>
<accession>A0A7X5UVK9</accession>
<dbReference type="SMART" id="SM00829">
    <property type="entry name" value="PKS_ER"/>
    <property type="match status" value="1"/>
</dbReference>
<dbReference type="InterPro" id="IPR002364">
    <property type="entry name" value="Quin_OxRdtase/zeta-crystal_CS"/>
</dbReference>
<dbReference type="InterPro" id="IPR011032">
    <property type="entry name" value="GroES-like_sf"/>
</dbReference>
<name>A0A7X5UVK9_9SPHN</name>
<dbReference type="EMBL" id="JAASQV010000001">
    <property type="protein sequence ID" value="NIJ63114.1"/>
    <property type="molecule type" value="Genomic_DNA"/>
</dbReference>
<dbReference type="InterPro" id="IPR052733">
    <property type="entry name" value="Chloroplast_QOR"/>
</dbReference>
<dbReference type="Pfam" id="PF08240">
    <property type="entry name" value="ADH_N"/>
    <property type="match status" value="1"/>
</dbReference>
<reference evidence="2 3" key="1">
    <citation type="submission" date="2020-03" db="EMBL/GenBank/DDBJ databases">
        <title>Genomic Encyclopedia of Type Strains, Phase IV (KMG-IV): sequencing the most valuable type-strain genomes for metagenomic binning, comparative biology and taxonomic classification.</title>
        <authorList>
            <person name="Goeker M."/>
        </authorList>
    </citation>
    <scope>NUCLEOTIDE SEQUENCE [LARGE SCALE GENOMIC DNA]</scope>
    <source>
        <strain evidence="2 3">DSM 4733</strain>
    </source>
</reference>
<feature type="domain" description="Enoyl reductase (ER)" evidence="1">
    <location>
        <begin position="10"/>
        <end position="304"/>
    </location>
</feature>
<proteinExistence type="predicted"/>
<dbReference type="PANTHER" id="PTHR44013:SF1">
    <property type="entry name" value="ZINC-TYPE ALCOHOL DEHYDROGENASE-LIKE PROTEIN C16A3.02C"/>
    <property type="match status" value="1"/>
</dbReference>
<dbReference type="Gene3D" id="3.90.180.10">
    <property type="entry name" value="Medium-chain alcohol dehydrogenases, catalytic domain"/>
    <property type="match status" value="1"/>
</dbReference>
<dbReference type="SUPFAM" id="SSF51735">
    <property type="entry name" value="NAD(P)-binding Rossmann-fold domains"/>
    <property type="match status" value="1"/>
</dbReference>
<evidence type="ECO:0000313" key="3">
    <source>
        <dbReference type="Proteomes" id="UP000564677"/>
    </source>
</evidence>
<keyword evidence="3" id="KW-1185">Reference proteome</keyword>
<protein>
    <submittedName>
        <fullName evidence="2">NADPH:quinone reductase-like Zn-dependent oxidoreductase</fullName>
    </submittedName>
</protein>
<dbReference type="GO" id="GO:0016491">
    <property type="term" value="F:oxidoreductase activity"/>
    <property type="evidence" value="ECO:0007669"/>
    <property type="project" value="InterPro"/>
</dbReference>
<dbReference type="PROSITE" id="PS01162">
    <property type="entry name" value="QOR_ZETA_CRYSTAL"/>
    <property type="match status" value="1"/>
</dbReference>
<gene>
    <name evidence="2" type="ORF">FHR20_000045</name>
</gene>
<evidence type="ECO:0000259" key="1">
    <source>
        <dbReference type="SMART" id="SM00829"/>
    </source>
</evidence>
<dbReference type="GO" id="GO:0008270">
    <property type="term" value="F:zinc ion binding"/>
    <property type="evidence" value="ECO:0007669"/>
    <property type="project" value="InterPro"/>
</dbReference>
<dbReference type="Proteomes" id="UP000564677">
    <property type="component" value="Unassembled WGS sequence"/>
</dbReference>
<dbReference type="CDD" id="cd05289">
    <property type="entry name" value="MDR_like_2"/>
    <property type="match status" value="1"/>
</dbReference>
<dbReference type="InterPro" id="IPR036291">
    <property type="entry name" value="NAD(P)-bd_dom_sf"/>
</dbReference>
<sequence length="306" mass="31738">MKAVRIQSYGDEPAVQDIAMPEPGEGEVLMQVQAAALNPLDVQLQAGYLADWFPLAFPFTLGTDFAGVVKRIGNRVTAFREGDAIIARPDPVRGGGFAEYASVPASACVPLPTPLTPDEGACIPTAGGTAWFALLESAKLKTGETVLIHAGAGGVGTFGVQFAKAAGARVLATASGDGVAFARELGADRVIDYRSEDFAALGEPVDVVLDLIGGDTQARSFGLLRPGGRLVSTVSPPDAEKAKAKGVSASMFALDLSGDRLAQLVNAVVNNGVRVVIDCKVPLAGFPDAWARQRSGHTRAKTVLLL</sequence>
<dbReference type="AlphaFoldDB" id="A0A7X5UVK9"/>
<dbReference type="InterPro" id="IPR020843">
    <property type="entry name" value="ER"/>
</dbReference>
<dbReference type="SUPFAM" id="SSF50129">
    <property type="entry name" value="GroES-like"/>
    <property type="match status" value="1"/>
</dbReference>
<dbReference type="PANTHER" id="PTHR44013">
    <property type="entry name" value="ZINC-TYPE ALCOHOL DEHYDROGENASE-LIKE PROTEIN C16A3.02C"/>
    <property type="match status" value="1"/>
</dbReference>
<comment type="caution">
    <text evidence="2">The sequence shown here is derived from an EMBL/GenBank/DDBJ whole genome shotgun (WGS) entry which is preliminary data.</text>
</comment>
<dbReference type="InterPro" id="IPR013154">
    <property type="entry name" value="ADH-like_N"/>
</dbReference>
<dbReference type="Gene3D" id="3.40.50.720">
    <property type="entry name" value="NAD(P)-binding Rossmann-like Domain"/>
    <property type="match status" value="1"/>
</dbReference>
<evidence type="ECO:0000313" key="2">
    <source>
        <dbReference type="EMBL" id="NIJ63114.1"/>
    </source>
</evidence>